<dbReference type="EMBL" id="BARW01023931">
    <property type="protein sequence ID" value="GAI88146.1"/>
    <property type="molecule type" value="Genomic_DNA"/>
</dbReference>
<reference evidence="2" key="1">
    <citation type="journal article" date="2014" name="Front. Microbiol.">
        <title>High frequency of phylogenetically diverse reductive dehalogenase-homologous genes in deep subseafloor sedimentary metagenomes.</title>
        <authorList>
            <person name="Kawai M."/>
            <person name="Futagami T."/>
            <person name="Toyoda A."/>
            <person name="Takaki Y."/>
            <person name="Nishi S."/>
            <person name="Hori S."/>
            <person name="Arai W."/>
            <person name="Tsubouchi T."/>
            <person name="Morono Y."/>
            <person name="Uchiyama I."/>
            <person name="Ito T."/>
            <person name="Fujiyama A."/>
            <person name="Inagaki F."/>
            <person name="Takami H."/>
        </authorList>
    </citation>
    <scope>NUCLEOTIDE SEQUENCE</scope>
    <source>
        <strain evidence="2">Expedition CK06-06</strain>
    </source>
</reference>
<feature type="transmembrane region" description="Helical" evidence="1">
    <location>
        <begin position="71"/>
        <end position="90"/>
    </location>
</feature>
<gene>
    <name evidence="2" type="ORF">S12H4_39583</name>
</gene>
<keyword evidence="1" id="KW-0472">Membrane</keyword>
<sequence length="121" mass="13271">MFEMKKTFIAALVILALFIAMPVAYANGNETPISTDLVAGIVFIMWFLGIVAKAMVPYYRKMKAGEVQSFDVRYLWVFIINVVICLGQAVKNFGSEFPILPEVCDTPTLAIISVAAFVVGA</sequence>
<keyword evidence="1" id="KW-0812">Transmembrane</keyword>
<accession>X1T9S7</accession>
<keyword evidence="1" id="KW-1133">Transmembrane helix</keyword>
<protein>
    <submittedName>
        <fullName evidence="2">Uncharacterized protein</fullName>
    </submittedName>
</protein>
<evidence type="ECO:0000256" key="1">
    <source>
        <dbReference type="SAM" id="Phobius"/>
    </source>
</evidence>
<dbReference type="AlphaFoldDB" id="X1T9S7"/>
<organism evidence="2">
    <name type="scientific">marine sediment metagenome</name>
    <dbReference type="NCBI Taxonomy" id="412755"/>
    <lineage>
        <taxon>unclassified sequences</taxon>
        <taxon>metagenomes</taxon>
        <taxon>ecological metagenomes</taxon>
    </lineage>
</organism>
<proteinExistence type="predicted"/>
<feature type="transmembrane region" description="Helical" evidence="1">
    <location>
        <begin position="38"/>
        <end position="59"/>
    </location>
</feature>
<evidence type="ECO:0000313" key="2">
    <source>
        <dbReference type="EMBL" id="GAI88146.1"/>
    </source>
</evidence>
<comment type="caution">
    <text evidence="2">The sequence shown here is derived from an EMBL/GenBank/DDBJ whole genome shotgun (WGS) entry which is preliminary data.</text>
</comment>
<name>X1T9S7_9ZZZZ</name>
<feature type="non-terminal residue" evidence="2">
    <location>
        <position position="121"/>
    </location>
</feature>